<evidence type="ECO:0000313" key="1">
    <source>
        <dbReference type="EMBL" id="EMS47446.1"/>
    </source>
</evidence>
<name>M7YKN0_TRIUA</name>
<reference evidence="1" key="1">
    <citation type="journal article" date="2013" name="Nature">
        <title>Draft genome of the wheat A-genome progenitor Triticum urartu.</title>
        <authorList>
            <person name="Ling H.Q."/>
            <person name="Zhao S."/>
            <person name="Liu D."/>
            <person name="Wang J."/>
            <person name="Sun H."/>
            <person name="Zhang C."/>
            <person name="Fan H."/>
            <person name="Li D."/>
            <person name="Dong L."/>
            <person name="Tao Y."/>
            <person name="Gao C."/>
            <person name="Wu H."/>
            <person name="Li Y."/>
            <person name="Cui Y."/>
            <person name="Guo X."/>
            <person name="Zheng S."/>
            <person name="Wang B."/>
            <person name="Yu K."/>
            <person name="Liang Q."/>
            <person name="Yang W."/>
            <person name="Lou X."/>
            <person name="Chen J."/>
            <person name="Feng M."/>
            <person name="Jian J."/>
            <person name="Zhang X."/>
            <person name="Luo G."/>
            <person name="Jiang Y."/>
            <person name="Liu J."/>
            <person name="Wang Z."/>
            <person name="Sha Y."/>
            <person name="Zhang B."/>
            <person name="Wu H."/>
            <person name="Tang D."/>
            <person name="Shen Q."/>
            <person name="Xue P."/>
            <person name="Zou S."/>
            <person name="Wang X."/>
            <person name="Liu X."/>
            <person name="Wang F."/>
            <person name="Yang Y."/>
            <person name="An X."/>
            <person name="Dong Z."/>
            <person name="Zhang K."/>
            <person name="Zhang X."/>
            <person name="Luo M.C."/>
            <person name="Dvorak J."/>
            <person name="Tong Y."/>
            <person name="Wang J."/>
            <person name="Yang H."/>
            <person name="Li Z."/>
            <person name="Wang D."/>
            <person name="Zhang A."/>
            <person name="Wang J."/>
        </authorList>
    </citation>
    <scope>NUCLEOTIDE SEQUENCE</scope>
</reference>
<gene>
    <name evidence="1" type="ORF">TRIUR3_04220</name>
</gene>
<protein>
    <submittedName>
        <fullName evidence="1">Uncharacterized protein</fullName>
    </submittedName>
</protein>
<dbReference type="PANTHER" id="PTHR35770:SF1">
    <property type="entry name" value="U2 SMALL NUCLEAR RIBONUCLEOPROTEIN AUXILIARY FACTOR-LIKE PROTEIN"/>
    <property type="match status" value="1"/>
</dbReference>
<sequence>MATQPVVHRNAAPSPKDERKETAPVPPPPQLVVAVRSSCEMAAAVDLEDAFGAGHPTARPILFRAHARSAAALRVVATDCHSLAWDCSLSVSDLDDLRDDVGIGGSWADFLDYLKSSLSSGEVKLLFAADQLRKSTGMSPTCPLQIPQIFISPVANIT</sequence>
<dbReference type="AlphaFoldDB" id="M7YKN0"/>
<dbReference type="PANTHER" id="PTHR35770">
    <property type="entry name" value="U2 SMALL NUCLEAR RIBONUCLEOPROTEIN AUXILIARY FACTOR-LIKE PROTEIN"/>
    <property type="match status" value="1"/>
</dbReference>
<dbReference type="EMBL" id="KD260787">
    <property type="protein sequence ID" value="EMS47446.1"/>
    <property type="molecule type" value="Genomic_DNA"/>
</dbReference>
<accession>M7YKN0</accession>
<organism evidence="1">
    <name type="scientific">Triticum urartu</name>
    <name type="common">Red wild einkorn</name>
    <name type="synonym">Crithodium urartu</name>
    <dbReference type="NCBI Taxonomy" id="4572"/>
    <lineage>
        <taxon>Eukaryota</taxon>
        <taxon>Viridiplantae</taxon>
        <taxon>Streptophyta</taxon>
        <taxon>Embryophyta</taxon>
        <taxon>Tracheophyta</taxon>
        <taxon>Spermatophyta</taxon>
        <taxon>Magnoliopsida</taxon>
        <taxon>Liliopsida</taxon>
        <taxon>Poales</taxon>
        <taxon>Poaceae</taxon>
        <taxon>BOP clade</taxon>
        <taxon>Pooideae</taxon>
        <taxon>Triticodae</taxon>
        <taxon>Triticeae</taxon>
        <taxon>Triticinae</taxon>
        <taxon>Triticum</taxon>
    </lineage>
</organism>
<proteinExistence type="predicted"/>